<feature type="chain" id="PRO_5015938771" description="Haem-binding uptake Tiki superfamily ChaN domain-containing protein" evidence="1">
    <location>
        <begin position="20"/>
        <end position="292"/>
    </location>
</feature>
<evidence type="ECO:0000313" key="3">
    <source>
        <dbReference type="EMBL" id="PWB07392.1"/>
    </source>
</evidence>
<dbReference type="SUPFAM" id="SSF159501">
    <property type="entry name" value="EreA/ChaN-like"/>
    <property type="match status" value="1"/>
</dbReference>
<organism evidence="3 4">
    <name type="scientific">Paramuribaculum intestinale</name>
    <dbReference type="NCBI Taxonomy" id="2094151"/>
    <lineage>
        <taxon>Bacteria</taxon>
        <taxon>Pseudomonadati</taxon>
        <taxon>Bacteroidota</taxon>
        <taxon>Bacteroidia</taxon>
        <taxon>Bacteroidales</taxon>
        <taxon>Muribaculaceae</taxon>
        <taxon>Paramuribaculum</taxon>
    </lineage>
</organism>
<sequence length="292" mass="33046">MKRIIINLMLLLPAIAIQAASPTAYRIFDSKGAETDFDTMVDSLSRADAVFIGENHNCPISHWMELEISRALFQRHGSDLVIGQEMMEADNQLILDEYMAGITSYDRFEAEARLWDNYSTDYYPTVYFAKDNKIPFVATNVPRRYAAIVSSGGLDALQRLSQEALQYIAPLPIPFAYDTAAAGEKFGAMMLISRRSPEEMQRLAEAQALKDATMGWFMARNMKPSTKFLHINGSMHSDNRDGIIPYLLKYRPDTRVATVTSRRQDEIDTLDPDYLGAADFYIVVQTDFPTSY</sequence>
<reference evidence="4" key="1">
    <citation type="submission" date="2018-02" db="EMBL/GenBank/DDBJ databases">
        <authorList>
            <person name="Clavel T."/>
            <person name="Strowig T."/>
        </authorList>
    </citation>
    <scope>NUCLEOTIDE SEQUENCE [LARGE SCALE GENOMIC DNA]</scope>
    <source>
        <strain evidence="4">DSM 100764</strain>
    </source>
</reference>
<name>A0A2V1IX30_9BACT</name>
<evidence type="ECO:0000256" key="1">
    <source>
        <dbReference type="SAM" id="SignalP"/>
    </source>
</evidence>
<dbReference type="GeneID" id="93425834"/>
<dbReference type="Pfam" id="PF04187">
    <property type="entry name" value="Cofac_haem_bdg"/>
    <property type="match status" value="1"/>
</dbReference>
<evidence type="ECO:0000259" key="2">
    <source>
        <dbReference type="Pfam" id="PF04187"/>
    </source>
</evidence>
<gene>
    <name evidence="3" type="ORF">C5O25_07530</name>
</gene>
<dbReference type="Proteomes" id="UP000244925">
    <property type="component" value="Unassembled WGS sequence"/>
</dbReference>
<feature type="signal peptide" evidence="1">
    <location>
        <begin position="1"/>
        <end position="19"/>
    </location>
</feature>
<comment type="caution">
    <text evidence="3">The sequence shown here is derived from an EMBL/GenBank/DDBJ whole genome shotgun (WGS) entry which is preliminary data.</text>
</comment>
<keyword evidence="1" id="KW-0732">Signal</keyword>
<dbReference type="CDD" id="cd14727">
    <property type="entry name" value="ChanN-like"/>
    <property type="match status" value="1"/>
</dbReference>
<protein>
    <recommendedName>
        <fullName evidence="2">Haem-binding uptake Tiki superfamily ChaN domain-containing protein</fullName>
    </recommendedName>
</protein>
<dbReference type="RefSeq" id="WP_107036125.1">
    <property type="nucleotide sequence ID" value="NZ_CAONGC010000007.1"/>
</dbReference>
<dbReference type="AlphaFoldDB" id="A0A2V1IX30"/>
<accession>A0A2V1IX30</accession>
<dbReference type="InterPro" id="IPR007314">
    <property type="entry name" value="Cofac_haem-bd_dom"/>
</dbReference>
<proteinExistence type="predicted"/>
<keyword evidence="4" id="KW-1185">Reference proteome</keyword>
<dbReference type="EMBL" id="PUBV01000013">
    <property type="protein sequence ID" value="PWB07392.1"/>
    <property type="molecule type" value="Genomic_DNA"/>
</dbReference>
<feature type="domain" description="Haem-binding uptake Tiki superfamily ChaN" evidence="2">
    <location>
        <begin position="40"/>
        <end position="247"/>
    </location>
</feature>
<dbReference type="Gene3D" id="3.40.50.11550">
    <property type="match status" value="1"/>
</dbReference>
<evidence type="ECO:0000313" key="4">
    <source>
        <dbReference type="Proteomes" id="UP000244925"/>
    </source>
</evidence>